<dbReference type="SUPFAM" id="SSF55681">
    <property type="entry name" value="Class II aaRS and biotin synthetases"/>
    <property type="match status" value="1"/>
</dbReference>
<comment type="caution">
    <text evidence="1">The sequence shown here is derived from an EMBL/GenBank/DDBJ whole genome shotgun (WGS) entry which is preliminary data.</text>
</comment>
<reference evidence="1 2" key="1">
    <citation type="submission" date="2014-12" db="EMBL/GenBank/DDBJ databases">
        <title>Frankia sp. BMG5.1 draft genome.</title>
        <authorList>
            <person name="Gtari M."/>
            <person name="Ghodhbane-Gtari F."/>
            <person name="Nouioui I."/>
            <person name="Ktari A."/>
            <person name="Hezbri K."/>
            <person name="Mimouni W."/>
            <person name="Sbissi I."/>
            <person name="Ayari A."/>
            <person name="Yamanaka T."/>
            <person name="Normand P."/>
            <person name="Tisa L.S."/>
            <person name="Boudabous A."/>
        </authorList>
    </citation>
    <scope>NUCLEOTIDE SEQUENCE [LARGE SCALE GENOMIC DNA]</scope>
    <source>
        <strain evidence="1 2">BMG5.1</strain>
    </source>
</reference>
<organism evidence="1 2">
    <name type="scientific">Protofrankia coriariae</name>
    <dbReference type="NCBI Taxonomy" id="1562887"/>
    <lineage>
        <taxon>Bacteria</taxon>
        <taxon>Bacillati</taxon>
        <taxon>Actinomycetota</taxon>
        <taxon>Actinomycetes</taxon>
        <taxon>Frankiales</taxon>
        <taxon>Frankiaceae</taxon>
        <taxon>Protofrankia</taxon>
    </lineage>
</organism>
<keyword evidence="2" id="KW-1185">Reference proteome</keyword>
<protein>
    <recommendedName>
        <fullName evidence="3">tRNA synthetase class II core domain (G, H, P, S and T)</fullName>
    </recommendedName>
</protein>
<evidence type="ECO:0000313" key="1">
    <source>
        <dbReference type="EMBL" id="KLL09663.1"/>
    </source>
</evidence>
<evidence type="ECO:0000313" key="2">
    <source>
        <dbReference type="Proteomes" id="UP000035425"/>
    </source>
</evidence>
<gene>
    <name evidence="1" type="ORF">FrCorBMG51_23475</name>
</gene>
<evidence type="ECO:0008006" key="3">
    <source>
        <dbReference type="Google" id="ProtNLM"/>
    </source>
</evidence>
<dbReference type="EMBL" id="JWIO01000068">
    <property type="protein sequence ID" value="KLL09663.1"/>
    <property type="molecule type" value="Genomic_DNA"/>
</dbReference>
<dbReference type="Gene3D" id="3.30.930.10">
    <property type="entry name" value="Bira Bifunctional Protein, Domain 2"/>
    <property type="match status" value="1"/>
</dbReference>
<dbReference type="Proteomes" id="UP000035425">
    <property type="component" value="Unassembled WGS sequence"/>
</dbReference>
<dbReference type="InterPro" id="IPR045864">
    <property type="entry name" value="aa-tRNA-synth_II/BPL/LPL"/>
</dbReference>
<name>A0ABR5EZ43_9ACTN</name>
<sequence length="284" mass="30753">MPAGSPAAWSACDGLACLGGAATSLLRTLDDVFAGWGTARGAEPMTLPPLLPAAALRELDYFHNFPHLGSVVSGIRPDRLDHYGAGKAVVPIPAQDLSDATYLLPSATCYAGFLHFTGTELAGPATLVTMASRCFRNEEHYDGLRRLWGFTMREIVCLGSREAVQAHLDNHHQEIAAFAARLGIELRRVPATDPFFQKDGSRAVMQLLAPVKEEYASRDGTAVASFNHHRNFFGERCAIQYAGRPAFTGCVAFGLERWLHVLDERFDGDLVAARDAVLKAGAVQ</sequence>
<accession>A0ABR5EZ43</accession>
<proteinExistence type="predicted"/>